<organism evidence="4 5">
    <name type="scientific">candidate division WOR-1 bacterium RIFOXYC2_FULL_46_14</name>
    <dbReference type="NCBI Taxonomy" id="1802587"/>
    <lineage>
        <taxon>Bacteria</taxon>
        <taxon>Bacillati</taxon>
        <taxon>Saganbacteria</taxon>
    </lineage>
</organism>
<dbReference type="PANTHER" id="PTHR21164">
    <property type="entry name" value="CHORISMATE MUTASE"/>
    <property type="match status" value="1"/>
</dbReference>
<dbReference type="PIRSF" id="PIRSF005965">
    <property type="entry name" value="Chor_mut_AroH"/>
    <property type="match status" value="1"/>
</dbReference>
<dbReference type="NCBIfam" id="TIGR01796">
    <property type="entry name" value="CM_mono_aroH"/>
    <property type="match status" value="1"/>
</dbReference>
<dbReference type="InterPro" id="IPR035959">
    <property type="entry name" value="RutC-like_sf"/>
</dbReference>
<keyword evidence="2 3" id="KW-0028">Amino-acid biosynthesis</keyword>
<dbReference type="PROSITE" id="PS51167">
    <property type="entry name" value="CHORISMATE_MUT_1"/>
    <property type="match status" value="1"/>
</dbReference>
<dbReference type="CDD" id="cd02185">
    <property type="entry name" value="AroH"/>
    <property type="match status" value="1"/>
</dbReference>
<dbReference type="GO" id="GO:0008652">
    <property type="term" value="P:amino acid biosynthetic process"/>
    <property type="evidence" value="ECO:0007669"/>
    <property type="project" value="UniProtKB-UniRule"/>
</dbReference>
<comment type="catalytic activity">
    <reaction evidence="3">
        <text>chorismate = prephenate</text>
        <dbReference type="Rhea" id="RHEA:13897"/>
        <dbReference type="ChEBI" id="CHEBI:29748"/>
        <dbReference type="ChEBI" id="CHEBI:29934"/>
        <dbReference type="EC" id="5.4.99.5"/>
    </reaction>
</comment>
<name>A0A1F4U7M8_UNCSA</name>
<gene>
    <name evidence="4" type="ORF">A2438_01245</name>
</gene>
<dbReference type="Pfam" id="PF07736">
    <property type="entry name" value="CM_1"/>
    <property type="match status" value="1"/>
</dbReference>
<evidence type="ECO:0000313" key="5">
    <source>
        <dbReference type="Proteomes" id="UP000179242"/>
    </source>
</evidence>
<accession>A0A1F4U7M8</accession>
<feature type="binding site" evidence="2">
    <location>
        <position position="6"/>
    </location>
    <ligand>
        <name>prephenate</name>
        <dbReference type="ChEBI" id="CHEBI:29934"/>
    </ligand>
</feature>
<evidence type="ECO:0000256" key="2">
    <source>
        <dbReference type="PIRSR" id="PIRSR005965-1"/>
    </source>
</evidence>
<feature type="binding site" evidence="2">
    <location>
        <position position="106"/>
    </location>
    <ligand>
        <name>prephenate</name>
        <dbReference type="ChEBI" id="CHEBI:29934"/>
    </ligand>
</feature>
<evidence type="ECO:0000256" key="1">
    <source>
        <dbReference type="NCBIfam" id="TIGR01796"/>
    </source>
</evidence>
<dbReference type="Gene3D" id="3.30.1330.40">
    <property type="entry name" value="RutC-like"/>
    <property type="match status" value="1"/>
</dbReference>
<keyword evidence="3" id="KW-0413">Isomerase</keyword>
<dbReference type="GO" id="GO:0046417">
    <property type="term" value="P:chorismate metabolic process"/>
    <property type="evidence" value="ECO:0007669"/>
    <property type="project" value="TreeGrafter"/>
</dbReference>
<sequence length="118" mass="13382">MLRGIRGAITVRSNTKEEIIDAVKRLLSEIAEQNKIRADEVASVFFSVTDDLNAAFPAEAARIIGWKDTALLCTREIPVPKSLEKCVRVLLHVNTHMPQMKMKHVYLEGAKILRRQRT</sequence>
<keyword evidence="2 3" id="KW-0057">Aromatic amino acid biosynthesis</keyword>
<proteinExistence type="predicted"/>
<dbReference type="InterPro" id="IPR008243">
    <property type="entry name" value="Chorismate_mutase_AroH"/>
</dbReference>
<dbReference type="EC" id="5.4.99.5" evidence="1 3"/>
<dbReference type="GO" id="GO:0009073">
    <property type="term" value="P:aromatic amino acid family biosynthetic process"/>
    <property type="evidence" value="ECO:0007669"/>
    <property type="project" value="UniProtKB-UniRule"/>
</dbReference>
<evidence type="ECO:0000256" key="3">
    <source>
        <dbReference type="PROSITE-ProRule" id="PRU00514"/>
    </source>
</evidence>
<dbReference type="EMBL" id="MEUJ01000002">
    <property type="protein sequence ID" value="OGC40902.1"/>
    <property type="molecule type" value="Genomic_DNA"/>
</dbReference>
<feature type="binding site" evidence="2">
    <location>
        <position position="88"/>
    </location>
    <ligand>
        <name>prephenate</name>
        <dbReference type="ChEBI" id="CHEBI:29934"/>
    </ligand>
</feature>
<dbReference type="Proteomes" id="UP000179242">
    <property type="component" value="Unassembled WGS sequence"/>
</dbReference>
<dbReference type="PANTHER" id="PTHR21164:SF0">
    <property type="entry name" value="CHORISMATE MUTASE AROH"/>
    <property type="match status" value="1"/>
</dbReference>
<dbReference type="SUPFAM" id="SSF55298">
    <property type="entry name" value="YjgF-like"/>
    <property type="match status" value="1"/>
</dbReference>
<dbReference type="GO" id="GO:0004106">
    <property type="term" value="F:chorismate mutase activity"/>
    <property type="evidence" value="ECO:0007669"/>
    <property type="project" value="UniProtKB-UniRule"/>
</dbReference>
<evidence type="ECO:0000313" key="4">
    <source>
        <dbReference type="EMBL" id="OGC40902.1"/>
    </source>
</evidence>
<dbReference type="AlphaFoldDB" id="A0A1F4U7M8"/>
<reference evidence="4 5" key="1">
    <citation type="journal article" date="2016" name="Nat. Commun.">
        <title>Thousands of microbial genomes shed light on interconnected biogeochemical processes in an aquifer system.</title>
        <authorList>
            <person name="Anantharaman K."/>
            <person name="Brown C.T."/>
            <person name="Hug L.A."/>
            <person name="Sharon I."/>
            <person name="Castelle C.J."/>
            <person name="Probst A.J."/>
            <person name="Thomas B.C."/>
            <person name="Singh A."/>
            <person name="Wilkins M.J."/>
            <person name="Karaoz U."/>
            <person name="Brodie E.L."/>
            <person name="Williams K.H."/>
            <person name="Hubbard S.S."/>
            <person name="Banfield J.F."/>
        </authorList>
    </citation>
    <scope>NUCLEOTIDE SEQUENCE [LARGE SCALE GENOMIC DNA]</scope>
</reference>
<protein>
    <recommendedName>
        <fullName evidence="1 3">chorismate mutase</fullName>
        <ecNumber evidence="1 3">5.4.99.5</ecNumber>
    </recommendedName>
</protein>
<comment type="caution">
    <text evidence="4">The sequence shown here is derived from an EMBL/GenBank/DDBJ whole genome shotgun (WGS) entry which is preliminary data.</text>
</comment>